<feature type="non-terminal residue" evidence="1">
    <location>
        <position position="151"/>
    </location>
</feature>
<protein>
    <submittedName>
        <fullName evidence="1">Uncharacterized protein</fullName>
    </submittedName>
</protein>
<dbReference type="OrthoDB" id="2728951at2759"/>
<evidence type="ECO:0000313" key="2">
    <source>
        <dbReference type="Proteomes" id="UP001140091"/>
    </source>
</evidence>
<comment type="caution">
    <text evidence="1">The sequence shown here is derived from an EMBL/GenBank/DDBJ whole genome shotgun (WGS) entry which is preliminary data.</text>
</comment>
<keyword evidence="2" id="KW-1185">Reference proteome</keyword>
<gene>
    <name evidence="1" type="ORF">H1R20_g11536</name>
</gene>
<sequence>MRHKIPDILAIATQVYLALHPPGSTLSDNMPTTTEHNKEQSYEQWELDLPSRDRQMPVVFECRNHPLLADVPHVKRVLVMIVDTSLSAMKDAYKFEHQMTVPSDTKEEMAKKGLIELTAGDYVFVRDMDLHKSSKEQAEQAEDDIDVQVAF</sequence>
<organism evidence="1 2">
    <name type="scientific">Candolleomyces eurysporus</name>
    <dbReference type="NCBI Taxonomy" id="2828524"/>
    <lineage>
        <taxon>Eukaryota</taxon>
        <taxon>Fungi</taxon>
        <taxon>Dikarya</taxon>
        <taxon>Basidiomycota</taxon>
        <taxon>Agaricomycotina</taxon>
        <taxon>Agaricomycetes</taxon>
        <taxon>Agaricomycetidae</taxon>
        <taxon>Agaricales</taxon>
        <taxon>Agaricineae</taxon>
        <taxon>Psathyrellaceae</taxon>
        <taxon>Candolleomyces</taxon>
    </lineage>
</organism>
<accession>A0A9W8J6X5</accession>
<dbReference type="EMBL" id="JANBPK010001154">
    <property type="protein sequence ID" value="KAJ2925555.1"/>
    <property type="molecule type" value="Genomic_DNA"/>
</dbReference>
<dbReference type="AlphaFoldDB" id="A0A9W8J6X5"/>
<evidence type="ECO:0000313" key="1">
    <source>
        <dbReference type="EMBL" id="KAJ2925555.1"/>
    </source>
</evidence>
<dbReference type="Proteomes" id="UP001140091">
    <property type="component" value="Unassembled WGS sequence"/>
</dbReference>
<name>A0A9W8J6X5_9AGAR</name>
<reference evidence="1" key="1">
    <citation type="submission" date="2022-06" db="EMBL/GenBank/DDBJ databases">
        <title>Genome Sequence of Candolleomyces eurysporus.</title>
        <authorList>
            <person name="Buettner E."/>
        </authorList>
    </citation>
    <scope>NUCLEOTIDE SEQUENCE</scope>
    <source>
        <strain evidence="1">VTCC 930004</strain>
    </source>
</reference>
<proteinExistence type="predicted"/>